<sequence length="332" mass="37978">MLIKASDKTTPKSYELTSESDYWSRRAWLKAAGYFGAGLAAAVSLPVVGAPASPETWQAMLKQKLADSVAWAGSSRDKPTPYEDIIQYNNFYEFGTGKDDPARLSKSFKVDPWRVQVAGEVAKPGNFTLEDILKPHALEDRIYRFRCVEAWSMVVPWVGFPLADLLRRFEPTSSAKYVRFETLVDPDRFPAQRFGRSTISWPYVEGLRMDEAMHPLTLMVVGVYGKTLLPQNGAPLRLMVPWKYGFKSIKSIVKIEFTSTAPKTTWQQLASSEYGFYANVNPEVDHPRWSQKRERRLPNSLWDPNWVPTQKFNGYEEQVAALYDKMNLRTHF</sequence>
<dbReference type="InterPro" id="IPR000572">
    <property type="entry name" value="OxRdtase_Mopterin-bd_dom"/>
</dbReference>
<comment type="subunit">
    <text evidence="5">Heterodimer of a catalytic subunit (MsrP) and a heme-binding subunit (MsrQ).</text>
</comment>
<name>A0A2K9LI72_9GAMM</name>
<dbReference type="PROSITE" id="PS51318">
    <property type="entry name" value="TAT"/>
    <property type="match status" value="1"/>
</dbReference>
<feature type="binding site" evidence="5">
    <location>
        <position position="232"/>
    </location>
    <ligand>
        <name>Mo-molybdopterin</name>
        <dbReference type="ChEBI" id="CHEBI:71302"/>
    </ligand>
</feature>
<comment type="catalytic activity">
    <reaction evidence="5">
        <text>L-methionyl-[protein] + a quinone + H2O = L-methionyl-(R)-S-oxide-[protein] + a quinol</text>
        <dbReference type="Rhea" id="RHEA:51296"/>
        <dbReference type="Rhea" id="RHEA-COMP:12313"/>
        <dbReference type="Rhea" id="RHEA-COMP:12314"/>
        <dbReference type="ChEBI" id="CHEBI:15377"/>
        <dbReference type="ChEBI" id="CHEBI:16044"/>
        <dbReference type="ChEBI" id="CHEBI:24646"/>
        <dbReference type="ChEBI" id="CHEBI:45764"/>
        <dbReference type="ChEBI" id="CHEBI:132124"/>
    </reaction>
</comment>
<proteinExistence type="inferred from homology"/>
<dbReference type="InterPro" id="IPR022867">
    <property type="entry name" value="MsrP"/>
</dbReference>
<dbReference type="EC" id="1.8.5.-" evidence="5"/>
<dbReference type="KEGG" id="kak:Kalk_05655"/>
<evidence type="ECO:0000313" key="8">
    <source>
        <dbReference type="Proteomes" id="UP000235116"/>
    </source>
</evidence>
<keyword evidence="4 5" id="KW-0560">Oxidoreductase</keyword>
<dbReference type="Pfam" id="PF00174">
    <property type="entry name" value="Oxidored_molyb"/>
    <property type="match status" value="1"/>
</dbReference>
<evidence type="ECO:0000256" key="3">
    <source>
        <dbReference type="ARBA" id="ARBA00022729"/>
    </source>
</evidence>
<evidence type="ECO:0000256" key="1">
    <source>
        <dbReference type="ARBA" id="ARBA00022505"/>
    </source>
</evidence>
<accession>A0A2K9LI72</accession>
<keyword evidence="8" id="KW-1185">Reference proteome</keyword>
<feature type="binding site" evidence="5">
    <location>
        <position position="89"/>
    </location>
    <ligand>
        <name>Mo-molybdopterin</name>
        <dbReference type="ChEBI" id="CHEBI:71302"/>
    </ligand>
</feature>
<comment type="similarity">
    <text evidence="5">Belongs to the MsrP family.</text>
</comment>
<comment type="cofactor">
    <cofactor evidence="5">
        <name>Mo-molybdopterin</name>
        <dbReference type="ChEBI" id="CHEBI:71302"/>
    </cofactor>
    <text evidence="5">Binds 1 Mo-molybdopterin (Mo-MPT) cofactor per subunit.</text>
</comment>
<dbReference type="RefSeq" id="WP_101893275.1">
    <property type="nucleotide sequence ID" value="NZ_CP022684.1"/>
</dbReference>
<comment type="catalytic activity">
    <reaction evidence="5">
        <text>L-methionyl-[protein] + a quinone + H2O = L-methionyl-(S)-S-oxide-[protein] + a quinol</text>
        <dbReference type="Rhea" id="RHEA:51292"/>
        <dbReference type="Rhea" id="RHEA-COMP:12313"/>
        <dbReference type="Rhea" id="RHEA-COMP:12315"/>
        <dbReference type="ChEBI" id="CHEBI:15377"/>
        <dbReference type="ChEBI" id="CHEBI:16044"/>
        <dbReference type="ChEBI" id="CHEBI:24646"/>
        <dbReference type="ChEBI" id="CHEBI:44120"/>
        <dbReference type="ChEBI" id="CHEBI:132124"/>
    </reaction>
</comment>
<dbReference type="SUPFAM" id="SSF56524">
    <property type="entry name" value="Oxidoreductase molybdopterin-binding domain"/>
    <property type="match status" value="1"/>
</dbReference>
<dbReference type="Proteomes" id="UP000235116">
    <property type="component" value="Chromosome"/>
</dbReference>
<reference evidence="8" key="1">
    <citation type="submission" date="2017-08" db="EMBL/GenBank/DDBJ databases">
        <title>Direct submision.</title>
        <authorList>
            <person name="Kim S.-J."/>
            <person name="Rhee S.-K."/>
        </authorList>
    </citation>
    <scope>NUCLEOTIDE SEQUENCE [LARGE SCALE GENOMIC DNA]</scope>
    <source>
        <strain evidence="8">GI5</strain>
    </source>
</reference>
<feature type="binding site" evidence="5">
    <location>
        <position position="182"/>
    </location>
    <ligand>
        <name>Mo-molybdopterin</name>
        <dbReference type="ChEBI" id="CHEBI:71302"/>
    </ligand>
</feature>
<keyword evidence="1 5" id="KW-0500">Molybdenum</keyword>
<comment type="function">
    <text evidence="5">Part of the MsrPQ system that repairs oxidized periplasmic proteins containing methionine sulfoxide residues (Met-O), using respiratory chain electrons. Thus protects these proteins from oxidative-stress damage caused by reactive species of oxygen and chlorine generated by the host defense mechanisms. MsrPQ is essential for the maintenance of envelope integrity under bleach stress, rescuing a wide series of structurally unrelated periplasmic proteins from methionine oxidation. The catalytic subunit MsrP is non-stereospecific, being able to reduce both (R-) and (S-) diastereoisomers of methionine sulfoxide.</text>
</comment>
<dbReference type="InterPro" id="IPR036374">
    <property type="entry name" value="OxRdtase_Mopterin-bd_sf"/>
</dbReference>
<dbReference type="GO" id="GO:0030091">
    <property type="term" value="P:protein repair"/>
    <property type="evidence" value="ECO:0007669"/>
    <property type="project" value="UniProtKB-UniRule"/>
</dbReference>
<dbReference type="AlphaFoldDB" id="A0A2K9LI72"/>
<dbReference type="NCBIfam" id="NF003767">
    <property type="entry name" value="PRK05363.1"/>
    <property type="match status" value="1"/>
</dbReference>
<keyword evidence="3 5" id="KW-0732">Signal</keyword>
<feature type="binding site" evidence="5">
    <location>
        <position position="147"/>
    </location>
    <ligand>
        <name>Mo-molybdopterin</name>
        <dbReference type="ChEBI" id="CHEBI:71302"/>
    </ligand>
    <ligandPart>
        <name>Mo</name>
        <dbReference type="ChEBI" id="CHEBI:28685"/>
    </ligandPart>
</feature>
<evidence type="ECO:0000256" key="4">
    <source>
        <dbReference type="ARBA" id="ARBA00023002"/>
    </source>
</evidence>
<feature type="binding site" evidence="5">
    <location>
        <begin position="92"/>
        <end position="93"/>
    </location>
    <ligand>
        <name>Mo-molybdopterin</name>
        <dbReference type="ChEBI" id="CHEBI:71302"/>
    </ligand>
</feature>
<evidence type="ECO:0000259" key="6">
    <source>
        <dbReference type="Pfam" id="PF00174"/>
    </source>
</evidence>
<evidence type="ECO:0000256" key="5">
    <source>
        <dbReference type="HAMAP-Rule" id="MF_01206"/>
    </source>
</evidence>
<dbReference type="EMBL" id="CP022684">
    <property type="protein sequence ID" value="AUM11937.1"/>
    <property type="molecule type" value="Genomic_DNA"/>
</dbReference>
<dbReference type="PANTHER" id="PTHR43032:SF3">
    <property type="entry name" value="PROTEIN-METHIONINE-SULFOXIDE REDUCTASE CATALYTIC SUBUNIT MSRP"/>
    <property type="match status" value="1"/>
</dbReference>
<dbReference type="OrthoDB" id="9795587at2"/>
<evidence type="ECO:0000256" key="2">
    <source>
        <dbReference type="ARBA" id="ARBA00022723"/>
    </source>
</evidence>
<dbReference type="GO" id="GO:0043546">
    <property type="term" value="F:molybdopterin cofactor binding"/>
    <property type="evidence" value="ECO:0007669"/>
    <property type="project" value="UniProtKB-UniRule"/>
</dbReference>
<dbReference type="GO" id="GO:0016672">
    <property type="term" value="F:oxidoreductase activity, acting on a sulfur group of donors, quinone or similar compound as acceptor"/>
    <property type="evidence" value="ECO:0007669"/>
    <property type="project" value="UniProtKB-UniRule"/>
</dbReference>
<protein>
    <recommendedName>
        <fullName evidence="5">Protein-methionine-sulfoxide reductase catalytic subunit MsrP</fullName>
        <ecNumber evidence="5">1.8.5.-</ecNumber>
    </recommendedName>
</protein>
<dbReference type="HAMAP" id="MF_01206">
    <property type="entry name" value="MsrP"/>
    <property type="match status" value="1"/>
</dbReference>
<dbReference type="InterPro" id="IPR006311">
    <property type="entry name" value="TAT_signal"/>
</dbReference>
<evidence type="ECO:0000313" key="7">
    <source>
        <dbReference type="EMBL" id="AUM11937.1"/>
    </source>
</evidence>
<dbReference type="PANTHER" id="PTHR43032">
    <property type="entry name" value="PROTEIN-METHIONINE-SULFOXIDE REDUCTASE"/>
    <property type="match status" value="1"/>
</dbReference>
<gene>
    <name evidence="5" type="primary">msrP</name>
    <name evidence="7" type="ORF">Kalk_05655</name>
</gene>
<feature type="domain" description="Oxidoreductase molybdopterin-binding" evidence="6">
    <location>
        <begin position="109"/>
        <end position="266"/>
    </location>
</feature>
<dbReference type="Gene3D" id="3.90.420.10">
    <property type="entry name" value="Oxidoreductase, molybdopterin-binding domain"/>
    <property type="match status" value="1"/>
</dbReference>
<comment type="PTM">
    <text evidence="5">Predicted to be exported by the Tat system. The position of the signal peptide cleavage has not been experimentally proven.</text>
</comment>
<feature type="binding site" evidence="5">
    <location>
        <begin position="248"/>
        <end position="250"/>
    </location>
    <ligand>
        <name>Mo-molybdopterin</name>
        <dbReference type="ChEBI" id="CHEBI:71302"/>
    </ligand>
</feature>
<keyword evidence="2 5" id="KW-0479">Metal-binding</keyword>
<dbReference type="GO" id="GO:0046872">
    <property type="term" value="F:metal ion binding"/>
    <property type="evidence" value="ECO:0007669"/>
    <property type="project" value="UniProtKB-KW"/>
</dbReference>
<feature type="binding site" evidence="5">
    <location>
        <position position="237"/>
    </location>
    <ligand>
        <name>Mo-molybdopterin</name>
        <dbReference type="ChEBI" id="CHEBI:71302"/>
    </ligand>
</feature>
<organism evidence="7 8">
    <name type="scientific">Ketobacter alkanivorans</name>
    <dbReference type="NCBI Taxonomy" id="1917421"/>
    <lineage>
        <taxon>Bacteria</taxon>
        <taxon>Pseudomonadati</taxon>
        <taxon>Pseudomonadota</taxon>
        <taxon>Gammaproteobacteria</taxon>
        <taxon>Pseudomonadales</taxon>
        <taxon>Ketobacteraceae</taxon>
        <taxon>Ketobacter</taxon>
    </lineage>
</organism>